<keyword evidence="4 5" id="KW-0472">Membrane</keyword>
<keyword evidence="3 5" id="KW-1133">Transmembrane helix</keyword>
<dbReference type="Proteomes" id="UP000001572">
    <property type="component" value="Chromosome"/>
</dbReference>
<evidence type="ECO:0000313" key="7">
    <source>
        <dbReference type="EMBL" id="ABR47227.1"/>
    </source>
</evidence>
<proteinExistence type="predicted"/>
<dbReference type="Pfam" id="PF01740">
    <property type="entry name" value="STAS"/>
    <property type="match status" value="1"/>
</dbReference>
<feature type="transmembrane region" description="Helical" evidence="5">
    <location>
        <begin position="391"/>
        <end position="422"/>
    </location>
</feature>
<dbReference type="InterPro" id="IPR036513">
    <property type="entry name" value="STAS_dom_sf"/>
</dbReference>
<protein>
    <submittedName>
        <fullName evidence="7">Sulphate transporter</fullName>
    </submittedName>
</protein>
<feature type="domain" description="STAS" evidence="6">
    <location>
        <begin position="437"/>
        <end position="512"/>
    </location>
</feature>
<gene>
    <name evidence="7" type="ordered locus">Amet_1010</name>
</gene>
<evidence type="ECO:0000256" key="5">
    <source>
        <dbReference type="SAM" id="Phobius"/>
    </source>
</evidence>
<evidence type="ECO:0000313" key="8">
    <source>
        <dbReference type="Proteomes" id="UP000001572"/>
    </source>
</evidence>
<evidence type="ECO:0000256" key="1">
    <source>
        <dbReference type="ARBA" id="ARBA00004141"/>
    </source>
</evidence>
<feature type="transmembrane region" description="Helical" evidence="5">
    <location>
        <begin position="132"/>
        <end position="154"/>
    </location>
</feature>
<comment type="subcellular location">
    <subcellularLocation>
        <location evidence="1">Membrane</location>
        <topology evidence="1">Multi-pass membrane protein</topology>
    </subcellularLocation>
</comment>
<dbReference type="SUPFAM" id="SSF52091">
    <property type="entry name" value="SpoIIaa-like"/>
    <property type="match status" value="1"/>
</dbReference>
<feature type="transmembrane region" description="Helical" evidence="5">
    <location>
        <begin position="83"/>
        <end position="100"/>
    </location>
</feature>
<dbReference type="InterPro" id="IPR052706">
    <property type="entry name" value="Membrane-Transporter-like"/>
</dbReference>
<reference evidence="8" key="1">
    <citation type="journal article" date="2016" name="Genome Announc.">
        <title>Complete genome sequence of Alkaliphilus metalliredigens strain QYMF, an alkaliphilic and metal-reducing bacterium isolated from borax-contaminated leachate ponds.</title>
        <authorList>
            <person name="Hwang C."/>
            <person name="Copeland A."/>
            <person name="Lucas S."/>
            <person name="Lapidus A."/>
            <person name="Barry K."/>
            <person name="Detter J.C."/>
            <person name="Glavina Del Rio T."/>
            <person name="Hammon N."/>
            <person name="Israni S."/>
            <person name="Dalin E."/>
            <person name="Tice H."/>
            <person name="Pitluck S."/>
            <person name="Chertkov O."/>
            <person name="Brettin T."/>
            <person name="Bruce D."/>
            <person name="Han C."/>
            <person name="Schmutz J."/>
            <person name="Larimer F."/>
            <person name="Land M.L."/>
            <person name="Hauser L."/>
            <person name="Kyrpides N."/>
            <person name="Mikhailova N."/>
            <person name="Ye Q."/>
            <person name="Zhou J."/>
            <person name="Richardson P."/>
            <person name="Fields M.W."/>
        </authorList>
    </citation>
    <scope>NUCLEOTIDE SEQUENCE [LARGE SCALE GENOMIC DNA]</scope>
    <source>
        <strain evidence="8">QYMF</strain>
    </source>
</reference>
<evidence type="ECO:0000256" key="2">
    <source>
        <dbReference type="ARBA" id="ARBA00022692"/>
    </source>
</evidence>
<dbReference type="PANTHER" id="PTHR43310">
    <property type="entry name" value="SULFATE TRANSPORTER YBAR-RELATED"/>
    <property type="match status" value="1"/>
</dbReference>
<dbReference type="PROSITE" id="PS50801">
    <property type="entry name" value="STAS"/>
    <property type="match status" value="1"/>
</dbReference>
<dbReference type="eggNOG" id="COG0659">
    <property type="taxonomic scope" value="Bacteria"/>
</dbReference>
<dbReference type="KEGG" id="amt:Amet_1010"/>
<dbReference type="CDD" id="cd07042">
    <property type="entry name" value="STAS_SulP_like_sulfate_transporter"/>
    <property type="match status" value="1"/>
</dbReference>
<feature type="transmembrane region" description="Helical" evidence="5">
    <location>
        <begin position="174"/>
        <end position="196"/>
    </location>
</feature>
<evidence type="ECO:0000256" key="3">
    <source>
        <dbReference type="ARBA" id="ARBA00022989"/>
    </source>
</evidence>
<dbReference type="EMBL" id="CP000724">
    <property type="protein sequence ID" value="ABR47227.1"/>
    <property type="molecule type" value="Genomic_DNA"/>
</dbReference>
<feature type="transmembrane region" description="Helical" evidence="5">
    <location>
        <begin position="203"/>
        <end position="221"/>
    </location>
</feature>
<name>A6TM09_ALKMQ</name>
<keyword evidence="2 5" id="KW-0812">Transmembrane</keyword>
<dbReference type="PANTHER" id="PTHR43310:SF1">
    <property type="entry name" value="SULFATE TRANSPORTER YBAR-RELATED"/>
    <property type="match status" value="1"/>
</dbReference>
<dbReference type="STRING" id="293826.Amet_1010"/>
<evidence type="ECO:0000256" key="4">
    <source>
        <dbReference type="ARBA" id="ARBA00023136"/>
    </source>
</evidence>
<dbReference type="GO" id="GO:0016020">
    <property type="term" value="C:membrane"/>
    <property type="evidence" value="ECO:0007669"/>
    <property type="project" value="UniProtKB-SubCell"/>
</dbReference>
<feature type="transmembrane region" description="Helical" evidence="5">
    <location>
        <begin position="360"/>
        <end position="379"/>
    </location>
</feature>
<organism evidence="7 8">
    <name type="scientific">Alkaliphilus metalliredigens (strain QYMF)</name>
    <dbReference type="NCBI Taxonomy" id="293826"/>
    <lineage>
        <taxon>Bacteria</taxon>
        <taxon>Bacillati</taxon>
        <taxon>Bacillota</taxon>
        <taxon>Clostridia</taxon>
        <taxon>Peptostreptococcales</taxon>
        <taxon>Natronincolaceae</taxon>
        <taxon>Alkaliphilus</taxon>
    </lineage>
</organism>
<keyword evidence="8" id="KW-1185">Reference proteome</keyword>
<accession>A6TM09</accession>
<dbReference type="Gene3D" id="3.30.750.24">
    <property type="entry name" value="STAS domain"/>
    <property type="match status" value="1"/>
</dbReference>
<dbReference type="InterPro" id="IPR011547">
    <property type="entry name" value="SLC26A/SulP_dom"/>
</dbReference>
<feature type="transmembrane region" description="Helical" evidence="5">
    <location>
        <begin position="261"/>
        <end position="283"/>
    </location>
</feature>
<dbReference type="RefSeq" id="WP_012062269.1">
    <property type="nucleotide sequence ID" value="NC_009633.1"/>
</dbReference>
<feature type="transmembrane region" description="Helical" evidence="5">
    <location>
        <begin position="334"/>
        <end position="354"/>
    </location>
</feature>
<feature type="transmembrane region" description="Helical" evidence="5">
    <location>
        <begin position="106"/>
        <end position="125"/>
    </location>
</feature>
<feature type="transmembrane region" description="Helical" evidence="5">
    <location>
        <begin position="60"/>
        <end position="76"/>
    </location>
</feature>
<dbReference type="AlphaFoldDB" id="A6TM09"/>
<sequence>MVHMFQRNKKSMLVHWVKLSGLFGKNKTIIKDEVLSGLTVALALIPESVAFAFVAGVSPILSLQTAVMMGLVAAIFTGRPGMISSSTAAISVVFASLIALHGLEYLFATVILMGIIQIAIGVLRLGKYARIIPYPVMLGFLNGLSIVMFLAQWAQFKVDEVVMVNGVEMVKKVWMPSTDLIIMLLFVVFTMAIIYFVPKFTKAVPSSLVAIIVMTIIAVVLDKSGYHLRTVQDFAGMELKGGLPKFYIPQVQISIDMLRVIFPYALVGALVGLTEAVLTLRVIDEMTDTRGKTNKECVAQGIANTVNGFFGGMGGDAMIGQSIINIKSGGRTRLSAIVAPMALLAFIMFGSALINAIPLAGLVGVMFMVVVGTFEWQSLKYGKKIPKQDVAIILVVTIVTIFVDLATAVIIGVVLSALMFAWEKGKVIYVNVENDENGSKTYKINGSIFFGSVLNFKDLFDIKNDPDDIIIDFKYAKVMDHSAIEAINSIAEKYNSLGKKLTLVRLSEDCQVLFKNAETITCVNIETSINLQSQHHYV</sequence>
<evidence type="ECO:0000259" key="6">
    <source>
        <dbReference type="PROSITE" id="PS50801"/>
    </source>
</evidence>
<dbReference type="HOGENOM" id="CLU_003182_7_0_9"/>
<dbReference type="InterPro" id="IPR002645">
    <property type="entry name" value="STAS_dom"/>
</dbReference>
<dbReference type="Pfam" id="PF00916">
    <property type="entry name" value="Sulfate_transp"/>
    <property type="match status" value="1"/>
</dbReference>